<sequence length="124" mass="14189">MFWARTKPTSTRDLLRAEHRLQRPQGRRLLPWAALLLAALLGGWYLSRETAAGQLQRQLAELQARNAGLSAELEQYRLRQSEDQAARQQLLRRIDELSGEIKKLKTDLAFYRQQKPGKSPIPGG</sequence>
<gene>
    <name evidence="3" type="ORF">SAMN05216272_11479</name>
</gene>
<proteinExistence type="predicted"/>
<dbReference type="EMBL" id="FNDS01000014">
    <property type="protein sequence ID" value="SDI65516.1"/>
    <property type="molecule type" value="Genomic_DNA"/>
</dbReference>
<evidence type="ECO:0000313" key="4">
    <source>
        <dbReference type="Proteomes" id="UP000199636"/>
    </source>
</evidence>
<evidence type="ECO:0000313" key="3">
    <source>
        <dbReference type="EMBL" id="SDI65516.1"/>
    </source>
</evidence>
<protein>
    <submittedName>
        <fullName evidence="3">Uncharacterized protein</fullName>
    </submittedName>
</protein>
<dbReference type="STRING" id="428992.SAMN05216272_11479"/>
<keyword evidence="2" id="KW-0472">Membrane</keyword>
<evidence type="ECO:0000256" key="1">
    <source>
        <dbReference type="SAM" id="Coils"/>
    </source>
</evidence>
<keyword evidence="4" id="KW-1185">Reference proteome</keyword>
<keyword evidence="1" id="KW-0175">Coiled coil</keyword>
<dbReference type="AlphaFoldDB" id="A0A1G8MC49"/>
<feature type="transmembrane region" description="Helical" evidence="2">
    <location>
        <begin position="29"/>
        <end position="47"/>
    </location>
</feature>
<dbReference type="RefSeq" id="WP_244507259.1">
    <property type="nucleotide sequence ID" value="NZ_FNDS01000014.1"/>
</dbReference>
<keyword evidence="2" id="KW-1133">Transmembrane helix</keyword>
<feature type="coiled-coil region" evidence="1">
    <location>
        <begin position="52"/>
        <end position="114"/>
    </location>
</feature>
<name>A0A1G8MC49_9PSED</name>
<accession>A0A1G8MC49</accession>
<reference evidence="4" key="1">
    <citation type="submission" date="2016-10" db="EMBL/GenBank/DDBJ databases">
        <authorList>
            <person name="Varghese N."/>
            <person name="Submissions S."/>
        </authorList>
    </citation>
    <scope>NUCLEOTIDE SEQUENCE [LARGE SCALE GENOMIC DNA]</scope>
    <source>
        <strain evidence="4">CCM 7469</strain>
    </source>
</reference>
<dbReference type="Proteomes" id="UP000199636">
    <property type="component" value="Unassembled WGS sequence"/>
</dbReference>
<keyword evidence="2" id="KW-0812">Transmembrane</keyword>
<evidence type="ECO:0000256" key="2">
    <source>
        <dbReference type="SAM" id="Phobius"/>
    </source>
</evidence>
<organism evidence="3 4">
    <name type="scientific">Pseudomonas panipatensis</name>
    <dbReference type="NCBI Taxonomy" id="428992"/>
    <lineage>
        <taxon>Bacteria</taxon>
        <taxon>Pseudomonadati</taxon>
        <taxon>Pseudomonadota</taxon>
        <taxon>Gammaproteobacteria</taxon>
        <taxon>Pseudomonadales</taxon>
        <taxon>Pseudomonadaceae</taxon>
        <taxon>Pseudomonas</taxon>
    </lineage>
</organism>